<evidence type="ECO:0000313" key="9">
    <source>
        <dbReference type="Proteomes" id="UP000001382"/>
    </source>
</evidence>
<name>D2SC74_GEOOG</name>
<reference evidence="8 9" key="1">
    <citation type="journal article" date="2010" name="Stand. Genomic Sci.">
        <title>Complete genome sequence of Geodermatophilus obscurus type strain (G-20).</title>
        <authorList>
            <person name="Ivanova N."/>
            <person name="Sikorski J."/>
            <person name="Jando M."/>
            <person name="Munk C."/>
            <person name="Lapidus A."/>
            <person name="Glavina Del Rio T."/>
            <person name="Copeland A."/>
            <person name="Tice H."/>
            <person name="Cheng J.-F."/>
            <person name="Lucas S."/>
            <person name="Chen F."/>
            <person name="Nolan M."/>
            <person name="Bruce D."/>
            <person name="Goodwin L."/>
            <person name="Pitluck S."/>
            <person name="Mavromatis K."/>
            <person name="Mikhailova N."/>
            <person name="Pati A."/>
            <person name="Chen A."/>
            <person name="Palaniappan K."/>
            <person name="Land M."/>
            <person name="Hauser L."/>
            <person name="Chang Y.-J."/>
            <person name="Jeffries C.D."/>
            <person name="Meincke L."/>
            <person name="Brettin T."/>
            <person name="Detter J.C."/>
            <person name="Detter J.C."/>
            <person name="Rohde M."/>
            <person name="Goeker M."/>
            <person name="Bristow J."/>
            <person name="Eisen J.A."/>
            <person name="Markowitz V."/>
            <person name="Hugenholtz P."/>
            <person name="Kyrpides N.C."/>
            <person name="Klenk H.-P."/>
        </authorList>
    </citation>
    <scope>NUCLEOTIDE SEQUENCE [LARGE SCALE GENOMIC DNA]</scope>
    <source>
        <strain evidence="9">ATCC 25078 / DSM 43160 / JCM 3152 / KCC A-0152 / KCTC 9177 / NBRC 13315 / NRRL B-3577 / G-20</strain>
    </source>
</reference>
<dbReference type="InterPro" id="IPR001139">
    <property type="entry name" value="Glyco_hydro_30"/>
</dbReference>
<evidence type="ECO:0000259" key="7">
    <source>
        <dbReference type="Pfam" id="PF17189"/>
    </source>
</evidence>
<dbReference type="PANTHER" id="PTHR11069">
    <property type="entry name" value="GLUCOSYLCERAMIDASE"/>
    <property type="match status" value="1"/>
</dbReference>
<dbReference type="STRING" id="526225.Gobs_1516"/>
<sequence length="481" mass="49833">MRARRSRVVTVAVGVALLVGAQVGGSDRGAVPPAEAATGPTLRWWLTTGPGEALLSPQRTTAFGRDRTGTGAVTVGEEPGQEVVGVGAALTESSAVLLGGLPPAARHETLRQLFDPATGAGISVLRVPLGASDFALDDHTYDDVPPGETDEDLSSFSIDPARRYVLPVLSEALAVNPAVRVVLTPWSAPAWMKTSGTTHGGRLGPVREDVYADYLVRAVADLRAAGAPVVALTLANEPGHEDAGYPSMLVDAGQQERLAIAVRARLDGAGLGDVDVLAHDHNWDDTATPVSLLTGPAADAYAGAAFHCYGGDVSAQSAVAAAVPSTRIWTTECSGGTWSTSWSGDLRWGARHVLIGGFRNSSAAVLWWNLALDPDGGPTNGGCTNCRGVLTVDPATGSVTPSVEYWLLSHAGRFVPRGSVRLPTPERTAAGVESVAFRTPSGGHVLLLLNDAGEARRVPVRWAGRSAVLEVPAGGLVTATW</sequence>
<dbReference type="GO" id="GO:0004348">
    <property type="term" value="F:glucosylceramidase activity"/>
    <property type="evidence" value="ECO:0007669"/>
    <property type="project" value="InterPro"/>
</dbReference>
<dbReference type="InterPro" id="IPR013780">
    <property type="entry name" value="Glyco_hydro_b"/>
</dbReference>
<dbReference type="InterPro" id="IPR033453">
    <property type="entry name" value="Glyco_hydro_30_TIM-barrel"/>
</dbReference>
<feature type="domain" description="Glycosyl hydrolase family 30 beta sandwich" evidence="7">
    <location>
        <begin position="418"/>
        <end position="478"/>
    </location>
</feature>
<dbReference type="Proteomes" id="UP000001382">
    <property type="component" value="Chromosome"/>
</dbReference>
<evidence type="ECO:0000256" key="5">
    <source>
        <dbReference type="SAM" id="SignalP"/>
    </source>
</evidence>
<dbReference type="EMBL" id="CP001867">
    <property type="protein sequence ID" value="ADB74242.1"/>
    <property type="molecule type" value="Genomic_DNA"/>
</dbReference>
<dbReference type="AlphaFoldDB" id="D2SC74"/>
<dbReference type="CAZy" id="GH30">
    <property type="family name" value="Glycoside Hydrolase Family 30"/>
</dbReference>
<evidence type="ECO:0000256" key="2">
    <source>
        <dbReference type="ARBA" id="ARBA00022729"/>
    </source>
</evidence>
<feature type="domain" description="Glycosyl hydrolase family 30 TIM-barrel" evidence="6">
    <location>
        <begin position="84"/>
        <end position="379"/>
    </location>
</feature>
<comment type="similarity">
    <text evidence="1 4">Belongs to the glycosyl hydrolase 30 family.</text>
</comment>
<evidence type="ECO:0000313" key="8">
    <source>
        <dbReference type="EMBL" id="ADB74242.1"/>
    </source>
</evidence>
<dbReference type="Gene3D" id="3.20.20.80">
    <property type="entry name" value="Glycosidases"/>
    <property type="match status" value="1"/>
</dbReference>
<dbReference type="InterPro" id="IPR017853">
    <property type="entry name" value="GH"/>
</dbReference>
<accession>D2SC74</accession>
<dbReference type="eggNOG" id="COG5520">
    <property type="taxonomic scope" value="Bacteria"/>
</dbReference>
<dbReference type="OrthoDB" id="9806701at2"/>
<dbReference type="InterPro" id="IPR033452">
    <property type="entry name" value="GH30_C"/>
</dbReference>
<keyword evidence="2 5" id="KW-0732">Signal</keyword>
<evidence type="ECO:0000256" key="4">
    <source>
        <dbReference type="RuleBase" id="RU361188"/>
    </source>
</evidence>
<gene>
    <name evidence="8" type="ordered locus">Gobs_1516</name>
</gene>
<dbReference type="GO" id="GO:0016020">
    <property type="term" value="C:membrane"/>
    <property type="evidence" value="ECO:0007669"/>
    <property type="project" value="GOC"/>
</dbReference>
<dbReference type="RefSeq" id="WP_012947682.1">
    <property type="nucleotide sequence ID" value="NC_013757.1"/>
</dbReference>
<dbReference type="GO" id="GO:0006680">
    <property type="term" value="P:glucosylceramide catabolic process"/>
    <property type="evidence" value="ECO:0007669"/>
    <property type="project" value="TreeGrafter"/>
</dbReference>
<keyword evidence="9" id="KW-1185">Reference proteome</keyword>
<organism evidence="8 9">
    <name type="scientific">Geodermatophilus obscurus (strain ATCC 25078 / DSM 43160 / JCM 3152 / CCUG 61914 / KCC A-0152 / KCTC 9177 / NBRC 13315 / NRRL B-3577 / G-20)</name>
    <dbReference type="NCBI Taxonomy" id="526225"/>
    <lineage>
        <taxon>Bacteria</taxon>
        <taxon>Bacillati</taxon>
        <taxon>Actinomycetota</taxon>
        <taxon>Actinomycetes</taxon>
        <taxon>Geodermatophilales</taxon>
        <taxon>Geodermatophilaceae</taxon>
        <taxon>Geodermatophilus</taxon>
    </lineage>
</organism>
<dbReference type="Gene3D" id="2.60.40.1180">
    <property type="entry name" value="Golgi alpha-mannosidase II"/>
    <property type="match status" value="1"/>
</dbReference>
<protein>
    <submittedName>
        <fullName evidence="8">Glycoside hydrolase family 30</fullName>
    </submittedName>
</protein>
<feature type="chain" id="PRO_5039426043" evidence="5">
    <location>
        <begin position="22"/>
        <end position="481"/>
    </location>
</feature>
<keyword evidence="4" id="KW-0326">Glycosidase</keyword>
<dbReference type="Pfam" id="PF02055">
    <property type="entry name" value="Glyco_hydro_30"/>
    <property type="match status" value="1"/>
</dbReference>
<dbReference type="SUPFAM" id="SSF51445">
    <property type="entry name" value="(Trans)glycosidases"/>
    <property type="match status" value="1"/>
</dbReference>
<evidence type="ECO:0000259" key="6">
    <source>
        <dbReference type="Pfam" id="PF02055"/>
    </source>
</evidence>
<dbReference type="KEGG" id="gob:Gobs_1516"/>
<reference evidence="9" key="2">
    <citation type="submission" date="2010-01" db="EMBL/GenBank/DDBJ databases">
        <title>The complete genome of Geodermatophilus obscurus DSM 43160.</title>
        <authorList>
            <consortium name="US DOE Joint Genome Institute (JGI-PGF)"/>
            <person name="Lucas S."/>
            <person name="Copeland A."/>
            <person name="Lapidus A."/>
            <person name="Glavina del Rio T."/>
            <person name="Dalin E."/>
            <person name="Tice H."/>
            <person name="Bruce D."/>
            <person name="Goodwin L."/>
            <person name="Pitluck S."/>
            <person name="Kyrpides N."/>
            <person name="Mavromatis K."/>
            <person name="Ivanova N."/>
            <person name="Munk A.C."/>
            <person name="Brettin T."/>
            <person name="Detter J.C."/>
            <person name="Han C."/>
            <person name="Larimer F."/>
            <person name="Land M."/>
            <person name="Hauser L."/>
            <person name="Markowitz V."/>
            <person name="Cheng J.-F."/>
            <person name="Hugenholtz P."/>
            <person name="Woyke T."/>
            <person name="Wu D."/>
            <person name="Jando M."/>
            <person name="Schneider S."/>
            <person name="Klenk H.-P."/>
            <person name="Eisen J.A."/>
        </authorList>
    </citation>
    <scope>NUCLEOTIDE SEQUENCE [LARGE SCALE GENOMIC DNA]</scope>
    <source>
        <strain evidence="9">ATCC 25078 / DSM 43160 / JCM 3152 / KCC A-0152 / KCTC 9177 / NBRC 13315 / NRRL B-3577 / G-20</strain>
    </source>
</reference>
<keyword evidence="3 4" id="KW-0378">Hydrolase</keyword>
<dbReference type="Pfam" id="PF17189">
    <property type="entry name" value="Glyco_hydro_30C"/>
    <property type="match status" value="1"/>
</dbReference>
<dbReference type="PANTHER" id="PTHR11069:SF23">
    <property type="entry name" value="LYSOSOMAL ACID GLUCOSYLCERAMIDASE"/>
    <property type="match status" value="1"/>
</dbReference>
<proteinExistence type="inferred from homology"/>
<evidence type="ECO:0000256" key="1">
    <source>
        <dbReference type="ARBA" id="ARBA00005382"/>
    </source>
</evidence>
<evidence type="ECO:0000256" key="3">
    <source>
        <dbReference type="ARBA" id="ARBA00022801"/>
    </source>
</evidence>
<dbReference type="HOGENOM" id="CLU_014379_3_1_11"/>
<feature type="signal peptide" evidence="5">
    <location>
        <begin position="1"/>
        <end position="21"/>
    </location>
</feature>